<dbReference type="Proteomes" id="UP001497516">
    <property type="component" value="Chromosome 9"/>
</dbReference>
<protein>
    <submittedName>
        <fullName evidence="1">Uncharacterized protein</fullName>
    </submittedName>
</protein>
<reference evidence="1 2" key="1">
    <citation type="submission" date="2024-04" db="EMBL/GenBank/DDBJ databases">
        <authorList>
            <person name="Fracassetti M."/>
        </authorList>
    </citation>
    <scope>NUCLEOTIDE SEQUENCE [LARGE SCALE GENOMIC DNA]</scope>
</reference>
<dbReference type="EMBL" id="OZ034822">
    <property type="protein sequence ID" value="CAL1414045.1"/>
    <property type="molecule type" value="Genomic_DNA"/>
</dbReference>
<keyword evidence="2" id="KW-1185">Reference proteome</keyword>
<gene>
    <name evidence="1" type="ORF">LTRI10_LOCUS53232</name>
</gene>
<accession>A0AAV2GTD9</accession>
<proteinExistence type="predicted"/>
<evidence type="ECO:0000313" key="1">
    <source>
        <dbReference type="EMBL" id="CAL1414045.1"/>
    </source>
</evidence>
<name>A0AAV2GTD9_9ROSI</name>
<sequence>MLTLAARSLRAAVSVDLRRVSAISCCVSRFSRSHPNGSASRGHLRLLLIDGRSVINNSIISSLGSPENFVFLPQLPSVIPRSSSARRPSSVAPRMSSKAGRRLARWEILVFHSSSTFVSPYLQQGRFPFIPPFDFVFGAWNSVCVRNPLDWGKLRKIENII</sequence>
<dbReference type="AlphaFoldDB" id="A0AAV2GTD9"/>
<organism evidence="1 2">
    <name type="scientific">Linum trigynum</name>
    <dbReference type="NCBI Taxonomy" id="586398"/>
    <lineage>
        <taxon>Eukaryota</taxon>
        <taxon>Viridiplantae</taxon>
        <taxon>Streptophyta</taxon>
        <taxon>Embryophyta</taxon>
        <taxon>Tracheophyta</taxon>
        <taxon>Spermatophyta</taxon>
        <taxon>Magnoliopsida</taxon>
        <taxon>eudicotyledons</taxon>
        <taxon>Gunneridae</taxon>
        <taxon>Pentapetalae</taxon>
        <taxon>rosids</taxon>
        <taxon>fabids</taxon>
        <taxon>Malpighiales</taxon>
        <taxon>Linaceae</taxon>
        <taxon>Linum</taxon>
    </lineage>
</organism>
<evidence type="ECO:0000313" key="2">
    <source>
        <dbReference type="Proteomes" id="UP001497516"/>
    </source>
</evidence>